<sequence>MFFFRFSFHKLVEFCAKTVTLSASAIKTVNLTLNKDTLRDAFSINQL</sequence>
<name>R1GTX0_9GAMM</name>
<organism evidence="1 2">
    <name type="scientific">Grimontia indica</name>
    <dbReference type="NCBI Taxonomy" id="1056512"/>
    <lineage>
        <taxon>Bacteria</taxon>
        <taxon>Pseudomonadati</taxon>
        <taxon>Pseudomonadota</taxon>
        <taxon>Gammaproteobacteria</taxon>
        <taxon>Vibrionales</taxon>
        <taxon>Vibrionaceae</taxon>
        <taxon>Grimontia</taxon>
    </lineage>
</organism>
<reference evidence="1 2" key="1">
    <citation type="journal article" date="2014" name="PLoS ONE">
        <title>Grimontia indica AK16(T), sp. nov., Isolated from a Seawater Sample Reports the Presence of Pathogenic Genes Similar to Vibrio Genus.</title>
        <authorList>
            <person name="Singh A."/>
            <person name="Vaidya B."/>
            <person name="Khatri I."/>
            <person name="Srinivas T.N."/>
            <person name="Subramanian S."/>
            <person name="Korpole S."/>
            <person name="Pinnaka A.K."/>
        </authorList>
    </citation>
    <scope>NUCLEOTIDE SEQUENCE [LARGE SCALE GENOMIC DNA]</scope>
    <source>
        <strain evidence="1 2">AK16</strain>
    </source>
</reference>
<accession>R1GTX0</accession>
<keyword evidence="2" id="KW-1185">Reference proteome</keyword>
<dbReference type="AlphaFoldDB" id="R1GTX0"/>
<proteinExistence type="predicted"/>
<gene>
    <name evidence="1" type="ORF">D515_01457</name>
</gene>
<protein>
    <submittedName>
        <fullName evidence="1">Uncharacterized protein</fullName>
    </submittedName>
</protein>
<comment type="caution">
    <text evidence="1">The sequence shown here is derived from an EMBL/GenBank/DDBJ whole genome shotgun (WGS) entry which is preliminary data.</text>
</comment>
<evidence type="ECO:0000313" key="1">
    <source>
        <dbReference type="EMBL" id="EOD79663.1"/>
    </source>
</evidence>
<dbReference type="Proteomes" id="UP000011223">
    <property type="component" value="Unassembled WGS sequence"/>
</dbReference>
<dbReference type="EMBL" id="ANFM02000018">
    <property type="protein sequence ID" value="EOD79663.1"/>
    <property type="molecule type" value="Genomic_DNA"/>
</dbReference>
<evidence type="ECO:0000313" key="2">
    <source>
        <dbReference type="Proteomes" id="UP000011223"/>
    </source>
</evidence>